<accession>A0A8H3C8D2</accession>
<gene>
    <name evidence="2" type="ORF">RDB_LOCUS87191</name>
</gene>
<feature type="transmembrane region" description="Helical" evidence="1">
    <location>
        <begin position="108"/>
        <end position="128"/>
    </location>
</feature>
<organism evidence="2 3">
    <name type="scientific">Rhizoctonia solani</name>
    <dbReference type="NCBI Taxonomy" id="456999"/>
    <lineage>
        <taxon>Eukaryota</taxon>
        <taxon>Fungi</taxon>
        <taxon>Dikarya</taxon>
        <taxon>Basidiomycota</taxon>
        <taxon>Agaricomycotina</taxon>
        <taxon>Agaricomycetes</taxon>
        <taxon>Cantharellales</taxon>
        <taxon>Ceratobasidiaceae</taxon>
        <taxon>Rhizoctonia</taxon>
    </lineage>
</organism>
<protein>
    <recommendedName>
        <fullName evidence="4">Transmembrane protein</fullName>
    </recommendedName>
</protein>
<feature type="transmembrane region" description="Helical" evidence="1">
    <location>
        <begin position="172"/>
        <end position="193"/>
    </location>
</feature>
<keyword evidence="1" id="KW-0472">Membrane</keyword>
<dbReference type="Proteomes" id="UP000663861">
    <property type="component" value="Unassembled WGS sequence"/>
</dbReference>
<evidence type="ECO:0008006" key="4">
    <source>
        <dbReference type="Google" id="ProtNLM"/>
    </source>
</evidence>
<feature type="transmembrane region" description="Helical" evidence="1">
    <location>
        <begin position="48"/>
        <end position="74"/>
    </location>
</feature>
<reference evidence="2" key="1">
    <citation type="submission" date="2021-01" db="EMBL/GenBank/DDBJ databases">
        <authorList>
            <person name="Kaushik A."/>
        </authorList>
    </citation>
    <scope>NUCLEOTIDE SEQUENCE</scope>
    <source>
        <strain evidence="2">AG4-RS23</strain>
    </source>
</reference>
<keyword evidence="1" id="KW-1133">Transmembrane helix</keyword>
<evidence type="ECO:0000313" key="3">
    <source>
        <dbReference type="Proteomes" id="UP000663861"/>
    </source>
</evidence>
<comment type="caution">
    <text evidence="2">The sequence shown here is derived from an EMBL/GenBank/DDBJ whole genome shotgun (WGS) entry which is preliminary data.</text>
</comment>
<dbReference type="AlphaFoldDB" id="A0A8H3C8D2"/>
<sequence length="595" mass="66126">MKPTPSIRHNDYEYGKQTLYDSYDLRSENEQYLTHPGRSLAGRKIQAMWLYALWPLLLHGALAVIIAAFVLAYVDGRNFNISKRRPTVRLQDGSLVPWISFAPLQSDITTILSVAISILRLVAAGWLGSLCWRCALILMEEVGIKSEQLHFLVSYGFTISPLRTVANKKPTISWLVWAILFLTIPTQFAAPVLTGSITWVAGHYPPQQLPNSIVSTFLVGMDTPVISSSDSSSFPDSVQHLREHTARVAANYDFVTWGREVRTDTLRRFLPDLGLEANSTLANITIPHFSVQSIEWVKDPKSTLGVEQLDIKGVVCPRITATSNGPPCPIFKTAISLIPDTPWSVQTLTAPRALAVSERRLMVKRVGTIDPSQASGCTFDNNETRTGWISSNTIFDNSIYLDRDACYVYAWVNYTAGASTCYNCPVLGYGTVEGNANLPMLPDYLTDISLRLMPDVVAFMGDLKFNDMGPSWEKVEEDVIGTLMRSYAASWMALTEAWGPATAHNTTYSISAPASRASVNILRVYLWLGLHSLITLSGVLFIYVQTQLGTPVIADTTLTAFYLDTGAMYEYDGDHEVPIMRRVEIEGDRLRLKTE</sequence>
<evidence type="ECO:0000313" key="2">
    <source>
        <dbReference type="EMBL" id="CAE6473961.1"/>
    </source>
</evidence>
<evidence type="ECO:0000256" key="1">
    <source>
        <dbReference type="SAM" id="Phobius"/>
    </source>
</evidence>
<proteinExistence type="predicted"/>
<name>A0A8H3C8D2_9AGAM</name>
<keyword evidence="1" id="KW-0812">Transmembrane</keyword>
<dbReference type="EMBL" id="CAJMWY010001722">
    <property type="protein sequence ID" value="CAE6473961.1"/>
    <property type="molecule type" value="Genomic_DNA"/>
</dbReference>